<organism evidence="2 3">
    <name type="scientific">Candidatus Scybalomonas excrementavium</name>
    <dbReference type="NCBI Taxonomy" id="2840943"/>
    <lineage>
        <taxon>Bacteria</taxon>
        <taxon>Bacillati</taxon>
        <taxon>Bacillota</taxon>
        <taxon>Clostridia</taxon>
        <taxon>Lachnospirales</taxon>
        <taxon>Lachnospiraceae</taxon>
        <taxon>Lachnospiraceae incertae sedis</taxon>
        <taxon>Candidatus Scybalomonas</taxon>
    </lineage>
</organism>
<dbReference type="PANTHER" id="PTHR30037:SF4">
    <property type="entry name" value="DNA-3-METHYLADENINE GLYCOSYLASE I"/>
    <property type="match status" value="1"/>
</dbReference>
<dbReference type="Gene3D" id="1.10.340.30">
    <property type="entry name" value="Hypothetical protein, domain 2"/>
    <property type="match status" value="1"/>
</dbReference>
<keyword evidence="1" id="KW-0479">Metal-binding</keyword>
<sequence>MNTNDFVCRCKWCNLKNPIYVKYHDEEWGVPTYDDKKLFEVLVLESFQAGLSWETILMKRENFRRAFDHFDIGRIGRYEEAKVMELLQDRSIIRNRRKIEATIVNARVFQEIQKEWDTFSNYIWHFTNGEIVYEEEKTYSELSDRVSKDMKKRGMKFVGTTTIYSYLQAVGIIYSHEKKCFLYDRKSK</sequence>
<reference evidence="2" key="1">
    <citation type="submission" date="2020-10" db="EMBL/GenBank/DDBJ databases">
        <authorList>
            <person name="Gilroy R."/>
        </authorList>
    </citation>
    <scope>NUCLEOTIDE SEQUENCE</scope>
    <source>
        <strain evidence="2">E3-2379</strain>
    </source>
</reference>
<dbReference type="AlphaFoldDB" id="A0A9D9N8B5"/>
<reference evidence="2" key="2">
    <citation type="journal article" date="2021" name="PeerJ">
        <title>Extensive microbial diversity within the chicken gut microbiome revealed by metagenomics and culture.</title>
        <authorList>
            <person name="Gilroy R."/>
            <person name="Ravi A."/>
            <person name="Getino M."/>
            <person name="Pursley I."/>
            <person name="Horton D.L."/>
            <person name="Alikhan N.F."/>
            <person name="Baker D."/>
            <person name="Gharbi K."/>
            <person name="Hall N."/>
            <person name="Watson M."/>
            <person name="Adriaenssens E.M."/>
            <person name="Foster-Nyarko E."/>
            <person name="Jarju S."/>
            <person name="Secka A."/>
            <person name="Antonio M."/>
            <person name="Oren A."/>
            <person name="Chaudhuri R.R."/>
            <person name="La Ragione R."/>
            <person name="Hildebrand F."/>
            <person name="Pallen M.J."/>
        </authorList>
    </citation>
    <scope>NUCLEOTIDE SEQUENCE</scope>
    <source>
        <strain evidence="2">E3-2379</strain>
    </source>
</reference>
<dbReference type="GO" id="GO:0008725">
    <property type="term" value="F:DNA-3-methyladenine glycosylase activity"/>
    <property type="evidence" value="ECO:0007669"/>
    <property type="project" value="InterPro"/>
</dbReference>
<evidence type="ECO:0000313" key="2">
    <source>
        <dbReference type="EMBL" id="MBO8463954.1"/>
    </source>
</evidence>
<dbReference type="SUPFAM" id="SSF48150">
    <property type="entry name" value="DNA-glycosylase"/>
    <property type="match status" value="1"/>
</dbReference>
<comment type="caution">
    <text evidence="2">The sequence shown here is derived from an EMBL/GenBank/DDBJ whole genome shotgun (WGS) entry which is preliminary data.</text>
</comment>
<proteinExistence type="predicted"/>
<dbReference type="Pfam" id="PF03352">
    <property type="entry name" value="Adenine_glyco"/>
    <property type="match status" value="1"/>
</dbReference>
<feature type="binding site" evidence="1">
    <location>
        <position position="180"/>
    </location>
    <ligand>
        <name>Zn(2+)</name>
        <dbReference type="ChEBI" id="CHEBI:29105"/>
    </ligand>
</feature>
<dbReference type="GO" id="GO:0006284">
    <property type="term" value="P:base-excision repair"/>
    <property type="evidence" value="ECO:0007669"/>
    <property type="project" value="InterPro"/>
</dbReference>
<keyword evidence="1" id="KW-0862">Zinc</keyword>
<evidence type="ECO:0000256" key="1">
    <source>
        <dbReference type="PIRSR" id="PIRSR605019-1"/>
    </source>
</evidence>
<dbReference type="InterPro" id="IPR052891">
    <property type="entry name" value="DNA-3mA_glycosylase"/>
</dbReference>
<dbReference type="PANTHER" id="PTHR30037">
    <property type="entry name" value="DNA-3-METHYLADENINE GLYCOSYLASE 1"/>
    <property type="match status" value="1"/>
</dbReference>
<dbReference type="InterPro" id="IPR011257">
    <property type="entry name" value="DNA_glycosylase"/>
</dbReference>
<evidence type="ECO:0000313" key="3">
    <source>
        <dbReference type="Proteomes" id="UP000823618"/>
    </source>
</evidence>
<protein>
    <submittedName>
        <fullName evidence="2">DNA-3-methyladenine glycosylase I</fullName>
    </submittedName>
</protein>
<feature type="binding site" evidence="1">
    <location>
        <position position="10"/>
    </location>
    <ligand>
        <name>Zn(2+)</name>
        <dbReference type="ChEBI" id="CHEBI:29105"/>
    </ligand>
</feature>
<dbReference type="GO" id="GO:0046872">
    <property type="term" value="F:metal ion binding"/>
    <property type="evidence" value="ECO:0007669"/>
    <property type="project" value="UniProtKB-KW"/>
</dbReference>
<name>A0A9D9N8B5_9FIRM</name>
<feature type="binding site" evidence="1">
    <location>
        <position position="24"/>
    </location>
    <ligand>
        <name>Zn(2+)</name>
        <dbReference type="ChEBI" id="CHEBI:29105"/>
    </ligand>
</feature>
<dbReference type="InterPro" id="IPR005019">
    <property type="entry name" value="Adenine_glyco"/>
</dbReference>
<accession>A0A9D9N8B5</accession>
<gene>
    <name evidence="2" type="ORF">IAC13_08490</name>
</gene>
<dbReference type="Proteomes" id="UP000823618">
    <property type="component" value="Unassembled WGS sequence"/>
</dbReference>
<feature type="binding site" evidence="1">
    <location>
        <position position="176"/>
    </location>
    <ligand>
        <name>Zn(2+)</name>
        <dbReference type="ChEBI" id="CHEBI:29105"/>
    </ligand>
</feature>
<dbReference type="EMBL" id="JADIML010000233">
    <property type="protein sequence ID" value="MBO8463954.1"/>
    <property type="molecule type" value="Genomic_DNA"/>
</dbReference>